<keyword evidence="5" id="KW-1185">Reference proteome</keyword>
<dbReference type="SUPFAM" id="SSF46955">
    <property type="entry name" value="Putative DNA-binding domain"/>
    <property type="match status" value="1"/>
</dbReference>
<dbReference type="Pfam" id="PF13411">
    <property type="entry name" value="MerR_1"/>
    <property type="match status" value="1"/>
</dbReference>
<dbReference type="PANTHER" id="PTHR30204:SF67">
    <property type="entry name" value="HTH-TYPE TRANSCRIPTIONAL REGULATOR MLRA-RELATED"/>
    <property type="match status" value="1"/>
</dbReference>
<dbReference type="PANTHER" id="PTHR30204">
    <property type="entry name" value="REDOX-CYCLING DRUG-SENSING TRANSCRIPTIONAL ACTIVATOR SOXR"/>
    <property type="match status" value="1"/>
</dbReference>
<dbReference type="SMART" id="SM00422">
    <property type="entry name" value="HTH_MERR"/>
    <property type="match status" value="1"/>
</dbReference>
<dbReference type="GO" id="GO:0031419">
    <property type="term" value="F:cobalamin binding"/>
    <property type="evidence" value="ECO:0007669"/>
    <property type="project" value="InterPro"/>
</dbReference>
<dbReference type="InterPro" id="IPR036724">
    <property type="entry name" value="Cobalamin-bd_sf"/>
</dbReference>
<dbReference type="AlphaFoldDB" id="A0A1C0ASQ7"/>
<dbReference type="Pfam" id="PF02310">
    <property type="entry name" value="B12-binding"/>
    <property type="match status" value="1"/>
</dbReference>
<dbReference type="Gene3D" id="1.10.1240.10">
    <property type="entry name" value="Methionine synthase domain"/>
    <property type="match status" value="1"/>
</dbReference>
<keyword evidence="2" id="KW-0238">DNA-binding</keyword>
<evidence type="ECO:0000313" key="4">
    <source>
        <dbReference type="EMBL" id="OCL37195.1"/>
    </source>
</evidence>
<proteinExistence type="predicted"/>
<dbReference type="InterPro" id="IPR000551">
    <property type="entry name" value="MerR-type_HTH_dom"/>
</dbReference>
<dbReference type="GO" id="GO:0003700">
    <property type="term" value="F:DNA-binding transcription factor activity"/>
    <property type="evidence" value="ECO:0007669"/>
    <property type="project" value="InterPro"/>
</dbReference>
<dbReference type="SUPFAM" id="SSF52242">
    <property type="entry name" value="Cobalamin (vitamin B12)-binding domain"/>
    <property type="match status" value="1"/>
</dbReference>
<dbReference type="InterPro" id="IPR006158">
    <property type="entry name" value="Cobalamin-bd"/>
</dbReference>
<accession>A0A1C0ASQ7</accession>
<gene>
    <name evidence="4" type="ORF">BCR15_10835</name>
</gene>
<dbReference type="PROSITE" id="PS51332">
    <property type="entry name" value="B12_BINDING"/>
    <property type="match status" value="1"/>
</dbReference>
<dbReference type="InterPro" id="IPR003759">
    <property type="entry name" value="Cbl-bd_cap"/>
</dbReference>
<dbReference type="InterPro" id="IPR009061">
    <property type="entry name" value="DNA-bd_dom_put_sf"/>
</dbReference>
<keyword evidence="1" id="KW-0805">Transcription regulation</keyword>
<dbReference type="InterPro" id="IPR036594">
    <property type="entry name" value="Meth_synthase_dom"/>
</dbReference>
<protein>
    <submittedName>
        <fullName evidence="4">Uncharacterized protein</fullName>
    </submittedName>
</protein>
<comment type="caution">
    <text evidence="4">The sequence shown here is derived from an EMBL/GenBank/DDBJ whole genome shotgun (WGS) entry which is preliminary data.</text>
</comment>
<dbReference type="Pfam" id="PF02607">
    <property type="entry name" value="B12-binding_2"/>
    <property type="match status" value="1"/>
</dbReference>
<dbReference type="Gene3D" id="3.40.50.280">
    <property type="entry name" value="Cobalamin-binding domain"/>
    <property type="match status" value="1"/>
</dbReference>
<evidence type="ECO:0000256" key="3">
    <source>
        <dbReference type="ARBA" id="ARBA00023163"/>
    </source>
</evidence>
<dbReference type="Proteomes" id="UP000093501">
    <property type="component" value="Unassembled WGS sequence"/>
</dbReference>
<dbReference type="InterPro" id="IPR047057">
    <property type="entry name" value="MerR_fam"/>
</dbReference>
<dbReference type="GO" id="GO:0046872">
    <property type="term" value="F:metal ion binding"/>
    <property type="evidence" value="ECO:0007669"/>
    <property type="project" value="InterPro"/>
</dbReference>
<evidence type="ECO:0000256" key="2">
    <source>
        <dbReference type="ARBA" id="ARBA00023125"/>
    </source>
</evidence>
<dbReference type="EMBL" id="MBQD01000001">
    <property type="protein sequence ID" value="OCL37195.1"/>
    <property type="molecule type" value="Genomic_DNA"/>
</dbReference>
<organism evidence="4 5">
    <name type="scientific">Tessaracoccus lapidicaptus</name>
    <dbReference type="NCBI Taxonomy" id="1427523"/>
    <lineage>
        <taxon>Bacteria</taxon>
        <taxon>Bacillati</taxon>
        <taxon>Actinomycetota</taxon>
        <taxon>Actinomycetes</taxon>
        <taxon>Propionibacteriales</taxon>
        <taxon>Propionibacteriaceae</taxon>
        <taxon>Tessaracoccus</taxon>
    </lineage>
</organism>
<dbReference type="CDD" id="cd01104">
    <property type="entry name" value="HTH_MlrA-CarA"/>
    <property type="match status" value="1"/>
</dbReference>
<name>A0A1C0ASQ7_9ACTN</name>
<reference evidence="5" key="1">
    <citation type="submission" date="2016-07" db="EMBL/GenBank/DDBJ databases">
        <authorList>
            <person name="Florea S."/>
            <person name="Webb J.S."/>
            <person name="Jaromczyk J."/>
            <person name="Schardl C.L."/>
        </authorList>
    </citation>
    <scope>NUCLEOTIDE SEQUENCE [LARGE SCALE GENOMIC DNA]</scope>
    <source>
        <strain evidence="5">IPBSL-7</strain>
    </source>
</reference>
<sequence length="291" mass="30296">MYTVKQVAALTGVAEATLRVWERRYEVVRPVRSSGGYRLYDDAQLAVLREMAALVEAGVPASRAAASVAELTAMPAAPEDVGAVSARPDGSEFVAAAASLEPAALADVLGRALASGPFEEVADDWILPQLVRLGQAWESGELSVAQEHFASAGLMRAVAAVFDAAPATAGGPAVLVGLPAGDRHQLALLCFATCLRRRGVEVVYLGSDIPTGEWVLAAERSRARAAVVGVTATTTLPVTQELIDALRRVSPPLSVWVGGSLRDAVDGAHPLPDRLAEAAALLHRSLAAGRL</sequence>
<keyword evidence="3" id="KW-0804">Transcription</keyword>
<evidence type="ECO:0000313" key="5">
    <source>
        <dbReference type="Proteomes" id="UP000093501"/>
    </source>
</evidence>
<dbReference type="Gene3D" id="1.10.1660.10">
    <property type="match status" value="1"/>
</dbReference>
<dbReference type="PROSITE" id="PS50937">
    <property type="entry name" value="HTH_MERR_2"/>
    <property type="match status" value="1"/>
</dbReference>
<evidence type="ECO:0000256" key="1">
    <source>
        <dbReference type="ARBA" id="ARBA00023015"/>
    </source>
</evidence>
<dbReference type="RefSeq" id="WP_068749402.1">
    <property type="nucleotide sequence ID" value="NZ_LR214441.1"/>
</dbReference>
<dbReference type="GO" id="GO:0003677">
    <property type="term" value="F:DNA binding"/>
    <property type="evidence" value="ECO:0007669"/>
    <property type="project" value="UniProtKB-KW"/>
</dbReference>